<dbReference type="CDD" id="cd01745">
    <property type="entry name" value="GATase1_2"/>
    <property type="match status" value="1"/>
</dbReference>
<dbReference type="PROSITE" id="PS51273">
    <property type="entry name" value="GATASE_TYPE_1"/>
    <property type="match status" value="1"/>
</dbReference>
<name>A0A372ML62_9SPIR</name>
<dbReference type="Pfam" id="PF07722">
    <property type="entry name" value="Peptidase_C26"/>
    <property type="match status" value="1"/>
</dbReference>
<dbReference type="InterPro" id="IPR044668">
    <property type="entry name" value="PuuD-like"/>
</dbReference>
<dbReference type="GO" id="GO:0006598">
    <property type="term" value="P:polyamine catabolic process"/>
    <property type="evidence" value="ECO:0007669"/>
    <property type="project" value="TreeGrafter"/>
</dbReference>
<accession>A0A372ML62</accession>
<dbReference type="InterPro" id="IPR011697">
    <property type="entry name" value="Peptidase_C26"/>
</dbReference>
<dbReference type="EMBL" id="QUWK01000001">
    <property type="protein sequence ID" value="RFU96056.1"/>
    <property type="molecule type" value="Genomic_DNA"/>
</dbReference>
<dbReference type="RefSeq" id="WP_117328875.1">
    <property type="nucleotide sequence ID" value="NZ_QUWK01000001.1"/>
</dbReference>
<keyword evidence="2" id="KW-1185">Reference proteome</keyword>
<evidence type="ECO:0000313" key="2">
    <source>
        <dbReference type="Proteomes" id="UP000264002"/>
    </source>
</evidence>
<reference evidence="2" key="1">
    <citation type="submission" date="2018-08" db="EMBL/GenBank/DDBJ databases">
        <authorList>
            <person name="Grouzdev D.S."/>
            <person name="Krutkina M.S."/>
        </authorList>
    </citation>
    <scope>NUCLEOTIDE SEQUENCE [LARGE SCALE GENOMIC DNA]</scope>
    <source>
        <strain evidence="2">4-11</strain>
    </source>
</reference>
<proteinExistence type="predicted"/>
<dbReference type="GO" id="GO:0033969">
    <property type="term" value="F:gamma-glutamyl-gamma-aminobutyrate hydrolase activity"/>
    <property type="evidence" value="ECO:0007669"/>
    <property type="project" value="TreeGrafter"/>
</dbReference>
<dbReference type="Gene3D" id="3.40.50.880">
    <property type="match status" value="1"/>
</dbReference>
<protein>
    <submittedName>
        <fullName evidence="1">Gamma-glutamyl-gamma-aminobutyrate hydrolase family protein</fullName>
    </submittedName>
</protein>
<dbReference type="PANTHER" id="PTHR43235:SF1">
    <property type="entry name" value="GLUTAMINE AMIDOTRANSFERASE PB2B2.05-RELATED"/>
    <property type="match status" value="1"/>
</dbReference>
<dbReference type="AlphaFoldDB" id="A0A372ML62"/>
<dbReference type="Proteomes" id="UP000264002">
    <property type="component" value="Unassembled WGS sequence"/>
</dbReference>
<dbReference type="GO" id="GO:0005829">
    <property type="term" value="C:cytosol"/>
    <property type="evidence" value="ECO:0007669"/>
    <property type="project" value="TreeGrafter"/>
</dbReference>
<gene>
    <name evidence="1" type="ORF">DYP60_00305</name>
</gene>
<dbReference type="InterPro" id="IPR029062">
    <property type="entry name" value="Class_I_gatase-like"/>
</dbReference>
<evidence type="ECO:0000313" key="1">
    <source>
        <dbReference type="EMBL" id="RFU96056.1"/>
    </source>
</evidence>
<dbReference type="PANTHER" id="PTHR43235">
    <property type="entry name" value="GLUTAMINE AMIDOTRANSFERASE PB2B2.05-RELATED"/>
    <property type="match status" value="1"/>
</dbReference>
<dbReference type="SUPFAM" id="SSF52317">
    <property type="entry name" value="Class I glutamine amidotransferase-like"/>
    <property type="match status" value="1"/>
</dbReference>
<keyword evidence="1" id="KW-0378">Hydrolase</keyword>
<comment type="caution">
    <text evidence="1">The sequence shown here is derived from an EMBL/GenBank/DDBJ whole genome shotgun (WGS) entry which is preliminary data.</text>
</comment>
<sequence length="243" mass="26750">MSRPIIAIGGTYGQAPPTSAFPTLRRIFTNEGYVSKLEQSGASVILIPNTETNIDTLISLCDGLLLPGGPDIEPSLYHQERHPSCGKSDVESDTFQIALYHAAKKLEKPIMGICRGCQLINVAEGGTLFQDYMMRENHLIDHPDLAHFDKVSHLVTIQENTRLASILGSGEVGVNSLHHQCIDVLAPDFQCMARSNDGCIEAIECTTGHWVLAVQWHPESMDEGMLPLFKAFIEEARKRLSPV</sequence>
<organism evidence="1 2">
    <name type="scientific">Sphaerochaeta halotolerans</name>
    <dbReference type="NCBI Taxonomy" id="2293840"/>
    <lineage>
        <taxon>Bacteria</taxon>
        <taxon>Pseudomonadati</taxon>
        <taxon>Spirochaetota</taxon>
        <taxon>Spirochaetia</taxon>
        <taxon>Spirochaetales</taxon>
        <taxon>Sphaerochaetaceae</taxon>
        <taxon>Sphaerochaeta</taxon>
    </lineage>
</organism>
<reference evidence="1 2" key="2">
    <citation type="submission" date="2018-09" db="EMBL/GenBank/DDBJ databases">
        <title>Genome of Sphaerochaeta halotolerans strain 4-11.</title>
        <authorList>
            <person name="Nazina T.N."/>
            <person name="Sokolova D.S."/>
        </authorList>
    </citation>
    <scope>NUCLEOTIDE SEQUENCE [LARGE SCALE GENOMIC DNA]</scope>
    <source>
        <strain evidence="1 2">4-11</strain>
    </source>
</reference>